<feature type="compositionally biased region" description="Basic residues" evidence="1">
    <location>
        <begin position="274"/>
        <end position="283"/>
    </location>
</feature>
<reference evidence="2" key="1">
    <citation type="submission" date="2023-10" db="EMBL/GenBank/DDBJ databases">
        <authorList>
            <person name="Chen Y."/>
            <person name="Shah S."/>
            <person name="Dougan E. K."/>
            <person name="Thang M."/>
            <person name="Chan C."/>
        </authorList>
    </citation>
    <scope>NUCLEOTIDE SEQUENCE [LARGE SCALE GENOMIC DNA]</scope>
</reference>
<protein>
    <recommendedName>
        <fullName evidence="4">DNA topoisomerase type IA zn finger domain-containing protein</fullName>
    </recommendedName>
</protein>
<feature type="compositionally biased region" description="Low complexity" evidence="1">
    <location>
        <begin position="291"/>
        <end position="317"/>
    </location>
</feature>
<evidence type="ECO:0000313" key="3">
    <source>
        <dbReference type="Proteomes" id="UP001189429"/>
    </source>
</evidence>
<feature type="region of interest" description="Disordered" evidence="1">
    <location>
        <begin position="200"/>
        <end position="321"/>
    </location>
</feature>
<gene>
    <name evidence="2" type="ORF">PCOR1329_LOCUS26731</name>
</gene>
<name>A0ABN9S7P3_9DINO</name>
<accession>A0ABN9S7P3</accession>
<dbReference type="Gene3D" id="3.30.65.10">
    <property type="entry name" value="Bacterial Topoisomerase I, domain 1"/>
    <property type="match status" value="1"/>
</dbReference>
<dbReference type="EMBL" id="CAUYUJ010009557">
    <property type="protein sequence ID" value="CAK0827117.1"/>
    <property type="molecule type" value="Genomic_DNA"/>
</dbReference>
<evidence type="ECO:0008006" key="4">
    <source>
        <dbReference type="Google" id="ProtNLM"/>
    </source>
</evidence>
<evidence type="ECO:0000256" key="1">
    <source>
        <dbReference type="SAM" id="MobiDB-lite"/>
    </source>
</evidence>
<comment type="caution">
    <text evidence="2">The sequence shown here is derived from an EMBL/GenBank/DDBJ whole genome shotgun (WGS) entry which is preliminary data.</text>
</comment>
<evidence type="ECO:0000313" key="2">
    <source>
        <dbReference type="EMBL" id="CAK0827117.1"/>
    </source>
</evidence>
<dbReference type="Proteomes" id="UP001189429">
    <property type="component" value="Unassembled WGS sequence"/>
</dbReference>
<keyword evidence="3" id="KW-1185">Reference proteome</keyword>
<dbReference type="SUPFAM" id="SSF57783">
    <property type="entry name" value="Zinc beta-ribbon"/>
    <property type="match status" value="1"/>
</dbReference>
<feature type="compositionally biased region" description="Basic residues" evidence="1">
    <location>
        <begin position="211"/>
        <end position="229"/>
    </location>
</feature>
<sequence length="435" mass="48544">MARMTDESAEELFVDKEGIPHWDGENIALLREYRMRVMIEYSTQSSSTEAGKEKRANLGLRLTRGLTGRAWKAVEPLLDDLASLTQEGSHQKIIEALDGLDKVAVVRKQQKFDDFFKRSRRRRGQEIVEYLRTFHNKYKELTELDTGTKLSDDLYAYFLLEGAMLTDDQKRLVTMVADNKYETKAFENTLKTNYHDLHLQEKTSRPPQPHPHGRSKGGGKGGKDKKRGFFKAEGTLTFEERKAEIAKDKQRTHCGARGKLGHWAGDPECPMGPKRPKPSAKPKSRADPRGRAAALSRPAWSSPSASGSSPRPTSSTSAKKRRDATLFVLDDVEYDSAFLVSSDRGSDLGSFKLVGSDVGDSASVASDSLSTILPTMKDDEVLPCPKCSKALVARQNHRTGGWFFGCRQFPDCKGTLNYNEGEQRLREARPPPSSA</sequence>
<feature type="compositionally biased region" description="Basic and acidic residues" evidence="1">
    <location>
        <begin position="238"/>
        <end position="251"/>
    </location>
</feature>
<organism evidence="2 3">
    <name type="scientific">Prorocentrum cordatum</name>
    <dbReference type="NCBI Taxonomy" id="2364126"/>
    <lineage>
        <taxon>Eukaryota</taxon>
        <taxon>Sar</taxon>
        <taxon>Alveolata</taxon>
        <taxon>Dinophyceae</taxon>
        <taxon>Prorocentrales</taxon>
        <taxon>Prorocentraceae</taxon>
        <taxon>Prorocentrum</taxon>
    </lineage>
</organism>
<proteinExistence type="predicted"/>